<gene>
    <name evidence="2" type="ORF">MENT_LOCUS2653</name>
</gene>
<comment type="caution">
    <text evidence="2">The sequence shown here is derived from an EMBL/GenBank/DDBJ whole genome shotgun (WGS) entry which is preliminary data.</text>
</comment>
<proteinExistence type="predicted"/>
<evidence type="ECO:0000313" key="2">
    <source>
        <dbReference type="EMBL" id="CAD2129583.1"/>
    </source>
</evidence>
<name>A0A6V7TSM2_MELEN</name>
<protein>
    <submittedName>
        <fullName evidence="2">Uncharacterized protein</fullName>
    </submittedName>
</protein>
<dbReference type="AlphaFoldDB" id="A0A6V7TSM2"/>
<feature type="region of interest" description="Disordered" evidence="1">
    <location>
        <begin position="43"/>
        <end position="68"/>
    </location>
</feature>
<dbReference type="Proteomes" id="UP000580250">
    <property type="component" value="Unassembled WGS sequence"/>
</dbReference>
<evidence type="ECO:0000313" key="3">
    <source>
        <dbReference type="Proteomes" id="UP000580250"/>
    </source>
</evidence>
<evidence type="ECO:0000256" key="1">
    <source>
        <dbReference type="SAM" id="MobiDB-lite"/>
    </source>
</evidence>
<organism evidence="2 3">
    <name type="scientific">Meloidogyne enterolobii</name>
    <name type="common">Root-knot nematode worm</name>
    <name type="synonym">Meloidogyne mayaguensis</name>
    <dbReference type="NCBI Taxonomy" id="390850"/>
    <lineage>
        <taxon>Eukaryota</taxon>
        <taxon>Metazoa</taxon>
        <taxon>Ecdysozoa</taxon>
        <taxon>Nematoda</taxon>
        <taxon>Chromadorea</taxon>
        <taxon>Rhabditida</taxon>
        <taxon>Tylenchina</taxon>
        <taxon>Tylenchomorpha</taxon>
        <taxon>Tylenchoidea</taxon>
        <taxon>Meloidogynidae</taxon>
        <taxon>Meloidogyninae</taxon>
        <taxon>Meloidogyne</taxon>
    </lineage>
</organism>
<sequence length="68" mass="7830">MYFIKVEPGSIRDLEYKSWLLISIFFGNSCTFSYNNPNPFPTSNPDMLSSTNPDPQTPDPEKLWCYSS</sequence>
<dbReference type="EMBL" id="CAJEWN010000008">
    <property type="protein sequence ID" value="CAD2129583.1"/>
    <property type="molecule type" value="Genomic_DNA"/>
</dbReference>
<feature type="compositionally biased region" description="Polar residues" evidence="1">
    <location>
        <begin position="43"/>
        <end position="54"/>
    </location>
</feature>
<reference evidence="2 3" key="1">
    <citation type="submission" date="2020-08" db="EMBL/GenBank/DDBJ databases">
        <authorList>
            <person name="Koutsovoulos G."/>
            <person name="Danchin GJ E."/>
        </authorList>
    </citation>
    <scope>NUCLEOTIDE SEQUENCE [LARGE SCALE GENOMIC DNA]</scope>
</reference>
<accession>A0A6V7TSM2</accession>